<keyword evidence="3" id="KW-0862">Zinc</keyword>
<name>A0A6L2NP82_TANCI</name>
<comment type="caution">
    <text evidence="8">The sequence shown here is derived from an EMBL/GenBank/DDBJ whole genome shotgun (WGS) entry which is preliminary data.</text>
</comment>
<dbReference type="GO" id="GO:0008270">
    <property type="term" value="F:zinc ion binding"/>
    <property type="evidence" value="ECO:0007669"/>
    <property type="project" value="UniProtKB-KW"/>
</dbReference>
<feature type="compositionally biased region" description="Polar residues" evidence="5">
    <location>
        <begin position="469"/>
        <end position="499"/>
    </location>
</feature>
<reference evidence="8" key="1">
    <citation type="journal article" date="2019" name="Sci. Rep.">
        <title>Draft genome of Tanacetum cinerariifolium, the natural source of mosquito coil.</title>
        <authorList>
            <person name="Yamashiro T."/>
            <person name="Shiraishi A."/>
            <person name="Satake H."/>
            <person name="Nakayama K."/>
        </authorList>
    </citation>
    <scope>NUCLEOTIDE SEQUENCE</scope>
</reference>
<feature type="compositionally biased region" description="Basic and acidic residues" evidence="5">
    <location>
        <begin position="39"/>
        <end position="56"/>
    </location>
</feature>
<sequence>MKDEEEELWREIKQKQKIQKSGDRHQPTSQQSSHRNHGHNNDRHGSDRRSGGDNHRSNNNYSGNNNRNSGNGRDQRNQGQQSNRSANSGSQQSMGPSEGYSYPVCTTCGRRHPRECRRVAGTCFKCGQAGHLHKDCKKNTTASTSGQADKKPGASGRVFAITEDHATKTSVGHFKVSILSKVIGNNVLGAHSMGGHHKWDSWIPKKVNVMVWKDSLDRIAMCLNLMARGVWNLEKGVELVESSSPISFLSFSIVEVANGRVNIQGPDHAPRFKATVNFNGESYESPNYCTTLRQAEHSAAEVALLKLQGSSNSLAARILDETGVYKNLLQEVSQRVGASLPTYTTFRSGLGHLPVFTCTVELAGCIFTGEPAKNKKQAEKNAAMSAWSSLKLLTQQTESLSLQKGNTEEQEHVIVARALQKFRLKARMSNVPFPIRFPVPKPKTLAGQPPQSTSKILPLICPKNGPSRHPQSAAQTCLNTPQTHRTTTNEPSSATTSAQSAVHKFPAIGAAPYIPVRHFRAHHGIAPPVTMRNSIPVFSAPPLPSPRMGVAPPNHLPPQFGRLQPMCGNVAPPVTIRQAVPVFSAPAAPTKPATNSIMPPIEAIPEDSKSPVKLPLPTEDKVSNVPQVPPKMEDEEAIELGEPGLKELQI</sequence>
<gene>
    <name evidence="8" type="ORF">Tci_058322</name>
</gene>
<protein>
    <submittedName>
        <fullName evidence="8">Double-stranded RNA-binding protein 2-like</fullName>
    </submittedName>
</protein>
<dbReference type="Pfam" id="PF00098">
    <property type="entry name" value="zf-CCHC"/>
    <property type="match status" value="1"/>
</dbReference>
<evidence type="ECO:0000259" key="7">
    <source>
        <dbReference type="PROSITE" id="PS50158"/>
    </source>
</evidence>
<feature type="region of interest" description="Disordered" evidence="5">
    <location>
        <begin position="1"/>
        <end position="99"/>
    </location>
</feature>
<feature type="domain" description="CCHC-type" evidence="7">
    <location>
        <begin position="123"/>
        <end position="138"/>
    </location>
</feature>
<accession>A0A6L2NP82</accession>
<dbReference type="InterPro" id="IPR044451">
    <property type="entry name" value="AtDRB-like_DSRM_2"/>
</dbReference>
<dbReference type="EMBL" id="BKCJ010009302">
    <property type="protein sequence ID" value="GEU86344.1"/>
    <property type="molecule type" value="Genomic_DNA"/>
</dbReference>
<dbReference type="Gene3D" id="4.10.60.10">
    <property type="entry name" value="Zinc finger, CCHC-type"/>
    <property type="match status" value="1"/>
</dbReference>
<dbReference type="AlphaFoldDB" id="A0A6L2NP82"/>
<dbReference type="Pfam" id="PF00035">
    <property type="entry name" value="dsrm"/>
    <property type="match status" value="2"/>
</dbReference>
<keyword evidence="3" id="KW-0479">Metal-binding</keyword>
<keyword evidence="1" id="KW-0677">Repeat</keyword>
<keyword evidence="3" id="KW-0863">Zinc-finger</keyword>
<dbReference type="PANTHER" id="PTHR46031">
    <property type="match status" value="1"/>
</dbReference>
<feature type="region of interest" description="Disordered" evidence="5">
    <location>
        <begin position="465"/>
        <end position="499"/>
    </location>
</feature>
<evidence type="ECO:0000256" key="1">
    <source>
        <dbReference type="ARBA" id="ARBA00022737"/>
    </source>
</evidence>
<dbReference type="Gene3D" id="3.30.160.20">
    <property type="match status" value="2"/>
</dbReference>
<feature type="domain" description="DRBM" evidence="6">
    <location>
        <begin position="250"/>
        <end position="309"/>
    </location>
</feature>
<dbReference type="PROSITE" id="PS50137">
    <property type="entry name" value="DS_RBD"/>
    <property type="match status" value="2"/>
</dbReference>
<dbReference type="SMART" id="SM00343">
    <property type="entry name" value="ZnF_C2HC"/>
    <property type="match status" value="1"/>
</dbReference>
<dbReference type="GO" id="GO:0003725">
    <property type="term" value="F:double-stranded RNA binding"/>
    <property type="evidence" value="ECO:0007669"/>
    <property type="project" value="InterPro"/>
</dbReference>
<dbReference type="InterPro" id="IPR014720">
    <property type="entry name" value="dsRBD_dom"/>
</dbReference>
<dbReference type="SMART" id="SM00358">
    <property type="entry name" value="DSRM"/>
    <property type="match status" value="2"/>
</dbReference>
<dbReference type="FunFam" id="3.30.160.20:FF:000036">
    <property type="entry name" value="Double-stranded RNA-binding protein 2"/>
    <property type="match status" value="1"/>
</dbReference>
<proteinExistence type="predicted"/>
<organism evidence="8">
    <name type="scientific">Tanacetum cinerariifolium</name>
    <name type="common">Dalmatian daisy</name>
    <name type="synonym">Chrysanthemum cinerariifolium</name>
    <dbReference type="NCBI Taxonomy" id="118510"/>
    <lineage>
        <taxon>Eukaryota</taxon>
        <taxon>Viridiplantae</taxon>
        <taxon>Streptophyta</taxon>
        <taxon>Embryophyta</taxon>
        <taxon>Tracheophyta</taxon>
        <taxon>Spermatophyta</taxon>
        <taxon>Magnoliopsida</taxon>
        <taxon>eudicotyledons</taxon>
        <taxon>Gunneridae</taxon>
        <taxon>Pentapetalae</taxon>
        <taxon>asterids</taxon>
        <taxon>campanulids</taxon>
        <taxon>Asterales</taxon>
        <taxon>Asteraceae</taxon>
        <taxon>Asteroideae</taxon>
        <taxon>Anthemideae</taxon>
        <taxon>Anthemidinae</taxon>
        <taxon>Tanacetum</taxon>
    </lineage>
</organism>
<feature type="compositionally biased region" description="Low complexity" evidence="5">
    <location>
        <begin position="57"/>
        <end position="93"/>
    </location>
</feature>
<evidence type="ECO:0000313" key="8">
    <source>
        <dbReference type="EMBL" id="GEU86344.1"/>
    </source>
</evidence>
<keyword evidence="2 4" id="KW-0694">RNA-binding</keyword>
<evidence type="ECO:0000256" key="4">
    <source>
        <dbReference type="PROSITE-ProRule" id="PRU00266"/>
    </source>
</evidence>
<feature type="compositionally biased region" description="Basic and acidic residues" evidence="5">
    <location>
        <begin position="1"/>
        <end position="26"/>
    </location>
</feature>
<dbReference type="PROSITE" id="PS50158">
    <property type="entry name" value="ZF_CCHC"/>
    <property type="match status" value="1"/>
</dbReference>
<evidence type="ECO:0000256" key="3">
    <source>
        <dbReference type="PROSITE-ProRule" id="PRU00047"/>
    </source>
</evidence>
<evidence type="ECO:0000256" key="5">
    <source>
        <dbReference type="SAM" id="MobiDB-lite"/>
    </source>
</evidence>
<dbReference type="CDD" id="cd19908">
    <property type="entry name" value="DSRM_AtDRB-like_rpt2"/>
    <property type="match status" value="1"/>
</dbReference>
<dbReference type="PANTHER" id="PTHR46031:SF33">
    <property type="entry name" value="DOUBLE-STRANDED RNA-BINDING DOMAIN-CONTAINING PROTEIN"/>
    <property type="match status" value="1"/>
</dbReference>
<dbReference type="SUPFAM" id="SSF54768">
    <property type="entry name" value="dsRNA-binding domain-like"/>
    <property type="match status" value="2"/>
</dbReference>
<dbReference type="InterPro" id="IPR001878">
    <property type="entry name" value="Znf_CCHC"/>
</dbReference>
<evidence type="ECO:0000259" key="6">
    <source>
        <dbReference type="PROSITE" id="PS50137"/>
    </source>
</evidence>
<feature type="domain" description="DRBM" evidence="6">
    <location>
        <begin position="324"/>
        <end position="392"/>
    </location>
</feature>
<feature type="region of interest" description="Disordered" evidence="5">
    <location>
        <begin position="601"/>
        <end position="650"/>
    </location>
</feature>
<evidence type="ECO:0000256" key="2">
    <source>
        <dbReference type="ARBA" id="ARBA00022884"/>
    </source>
</evidence>